<dbReference type="STRING" id="197461.A3843_00970"/>
<comment type="caution">
    <text evidence="6">The sequence shown here is derived from an EMBL/GenBank/DDBJ whole genome shotgun (WGS) entry which is preliminary data.</text>
</comment>
<dbReference type="GO" id="GO:0016811">
    <property type="term" value="F:hydrolase activity, acting on carbon-nitrogen (but not peptide) bonds, in linear amides"/>
    <property type="evidence" value="ECO:0007669"/>
    <property type="project" value="InterPro"/>
</dbReference>
<dbReference type="AlphaFoldDB" id="A0A1U7JC93"/>
<sequence length="347" mass="38174">MTKRDPFLIGGHAVAAGTRRTIDLPIGTLADHTPLTMSVHVVHGRFDGPTLFVSAAIHGDEIVGVEIARRLLRHRSLARLRGTLLVAPIVNGYGFVNQSRYLPDRRDLNRSFPGSETGSLASRLAYVFFNEVVLKSDYGIDLHSAAVPRANLPQIRISEGNERSLHLAQIFGAPVTITSRQRENSLRYHAEQAGVALLLYEAGESLRFDEMCIRAGTHGSLRVLTHLNMLPANTITGARRTPLVCESSRWNRAPSAGLLRTFKTLGDLVEEGTTLGVISDPLGEVERPIRANTTGLIIGRTNLPLVYEGDALFHIAETTQLRKAASTYDTFVSQWDNEIPISEDEIR</sequence>
<evidence type="ECO:0000256" key="3">
    <source>
        <dbReference type="ARBA" id="ARBA00022801"/>
    </source>
</evidence>
<protein>
    <submittedName>
        <fullName evidence="6">Succinylglutamate desuccinylase</fullName>
    </submittedName>
</protein>
<dbReference type="Pfam" id="PF24827">
    <property type="entry name" value="AstE_AspA_cat"/>
    <property type="match status" value="1"/>
</dbReference>
<evidence type="ECO:0000256" key="1">
    <source>
        <dbReference type="ARBA" id="ARBA00001947"/>
    </source>
</evidence>
<dbReference type="EMBL" id="LVVZ01000051">
    <property type="protein sequence ID" value="OKL42292.1"/>
    <property type="molecule type" value="Genomic_DNA"/>
</dbReference>
<accession>A0A1U7JC93</accession>
<dbReference type="CDD" id="cd06251">
    <property type="entry name" value="M14_ASTE_ASPA-like"/>
    <property type="match status" value="1"/>
</dbReference>
<proteinExistence type="predicted"/>
<organism evidence="6 7">
    <name type="scientific">Pseudovibrio exalbescens</name>
    <dbReference type="NCBI Taxonomy" id="197461"/>
    <lineage>
        <taxon>Bacteria</taxon>
        <taxon>Pseudomonadati</taxon>
        <taxon>Pseudomonadota</taxon>
        <taxon>Alphaproteobacteria</taxon>
        <taxon>Hyphomicrobiales</taxon>
        <taxon>Stappiaceae</taxon>
        <taxon>Pseudovibrio</taxon>
    </lineage>
</organism>
<keyword evidence="4" id="KW-0862">Zinc</keyword>
<evidence type="ECO:0000259" key="5">
    <source>
        <dbReference type="Pfam" id="PF24827"/>
    </source>
</evidence>
<dbReference type="GO" id="GO:0016788">
    <property type="term" value="F:hydrolase activity, acting on ester bonds"/>
    <property type="evidence" value="ECO:0007669"/>
    <property type="project" value="InterPro"/>
</dbReference>
<dbReference type="InterPro" id="IPR053138">
    <property type="entry name" value="N-alpha-Ac-DABA_deacetylase"/>
</dbReference>
<dbReference type="PANTHER" id="PTHR37326:SF2">
    <property type="entry name" value="SUCCINYLGLUTAMATE DESUCCINYLASE_ASPARTOACYLASE FAMILY PROTEIN"/>
    <property type="match status" value="1"/>
</dbReference>
<dbReference type="Gene3D" id="3.40.630.10">
    <property type="entry name" value="Zn peptidases"/>
    <property type="match status" value="1"/>
</dbReference>
<dbReference type="RefSeq" id="WP_028482075.1">
    <property type="nucleotide sequence ID" value="NZ_LVVZ01000051.1"/>
</dbReference>
<dbReference type="PIRSF" id="PIRSF039012">
    <property type="entry name" value="ASP"/>
    <property type="match status" value="1"/>
</dbReference>
<dbReference type="InterPro" id="IPR055438">
    <property type="entry name" value="AstE_AspA_cat"/>
</dbReference>
<gene>
    <name evidence="6" type="ORF">A3843_00970</name>
</gene>
<dbReference type="PANTHER" id="PTHR37326">
    <property type="entry name" value="BLL3975 PROTEIN"/>
    <property type="match status" value="1"/>
</dbReference>
<keyword evidence="3" id="KW-0378">Hydrolase</keyword>
<dbReference type="Proteomes" id="UP000185783">
    <property type="component" value="Unassembled WGS sequence"/>
</dbReference>
<dbReference type="SUPFAM" id="SSF53187">
    <property type="entry name" value="Zn-dependent exopeptidases"/>
    <property type="match status" value="1"/>
</dbReference>
<keyword evidence="2" id="KW-0479">Metal-binding</keyword>
<evidence type="ECO:0000256" key="2">
    <source>
        <dbReference type="ARBA" id="ARBA00022723"/>
    </source>
</evidence>
<comment type="cofactor">
    <cofactor evidence="1">
        <name>Zn(2+)</name>
        <dbReference type="ChEBI" id="CHEBI:29105"/>
    </cofactor>
</comment>
<feature type="domain" description="Succinylglutamate desuccinylase/Aspartoacylase catalytic" evidence="5">
    <location>
        <begin position="47"/>
        <end position="227"/>
    </location>
</feature>
<dbReference type="GO" id="GO:0046872">
    <property type="term" value="F:metal ion binding"/>
    <property type="evidence" value="ECO:0007669"/>
    <property type="project" value="UniProtKB-KW"/>
</dbReference>
<reference evidence="6 7" key="1">
    <citation type="submission" date="2016-03" db="EMBL/GenBank/DDBJ databases">
        <title>Genome sequence of Nesiotobacter sp. nov., a moderately halophilic alphaproteobacterium isolated from the Yellow Sea, China.</title>
        <authorList>
            <person name="Zhang G."/>
            <person name="Zhang R."/>
        </authorList>
    </citation>
    <scope>NUCLEOTIDE SEQUENCE [LARGE SCALE GENOMIC DNA]</scope>
    <source>
        <strain evidence="6 7">WB1-6</strain>
    </source>
</reference>
<keyword evidence="7" id="KW-1185">Reference proteome</keyword>
<dbReference type="OrthoDB" id="9782876at2"/>
<name>A0A1U7JC93_9HYPH</name>
<dbReference type="InterPro" id="IPR043795">
    <property type="entry name" value="N-alpha-Ac-DABA-like"/>
</dbReference>
<evidence type="ECO:0000256" key="4">
    <source>
        <dbReference type="ARBA" id="ARBA00022833"/>
    </source>
</evidence>
<evidence type="ECO:0000313" key="6">
    <source>
        <dbReference type="EMBL" id="OKL42292.1"/>
    </source>
</evidence>
<evidence type="ECO:0000313" key="7">
    <source>
        <dbReference type="Proteomes" id="UP000185783"/>
    </source>
</evidence>